<feature type="region of interest" description="Disordered" evidence="6">
    <location>
        <begin position="87"/>
        <end position="136"/>
    </location>
</feature>
<evidence type="ECO:0000256" key="1">
    <source>
        <dbReference type="ARBA" id="ARBA00004123"/>
    </source>
</evidence>
<protein>
    <recommendedName>
        <fullName evidence="8">Microtubule-associated protein Jupiter</fullName>
    </recommendedName>
</protein>
<comment type="subcellular location">
    <subcellularLocation>
        <location evidence="2">Cytoplasm</location>
    </subcellularLocation>
    <subcellularLocation>
        <location evidence="1">Nucleus</location>
    </subcellularLocation>
</comment>
<organism evidence="7">
    <name type="scientific">Timema tahoe</name>
    <dbReference type="NCBI Taxonomy" id="61484"/>
    <lineage>
        <taxon>Eukaryota</taxon>
        <taxon>Metazoa</taxon>
        <taxon>Ecdysozoa</taxon>
        <taxon>Arthropoda</taxon>
        <taxon>Hexapoda</taxon>
        <taxon>Insecta</taxon>
        <taxon>Pterygota</taxon>
        <taxon>Neoptera</taxon>
        <taxon>Polyneoptera</taxon>
        <taxon>Phasmatodea</taxon>
        <taxon>Timematodea</taxon>
        <taxon>Timematoidea</taxon>
        <taxon>Timematidae</taxon>
        <taxon>Timema</taxon>
    </lineage>
</organism>
<feature type="compositionally biased region" description="Basic and acidic residues" evidence="6">
    <location>
        <begin position="125"/>
        <end position="136"/>
    </location>
</feature>
<dbReference type="EMBL" id="OE009198">
    <property type="protein sequence ID" value="CAD7463769.1"/>
    <property type="molecule type" value="Genomic_DNA"/>
</dbReference>
<proteinExistence type="predicted"/>
<dbReference type="AlphaFoldDB" id="A0A7R9ISG6"/>
<evidence type="ECO:0000256" key="3">
    <source>
        <dbReference type="ARBA" id="ARBA00022490"/>
    </source>
</evidence>
<gene>
    <name evidence="7" type="ORF">TTEB3V08_LOCUS11649</name>
</gene>
<evidence type="ECO:0000256" key="2">
    <source>
        <dbReference type="ARBA" id="ARBA00004496"/>
    </source>
</evidence>
<evidence type="ECO:0000256" key="5">
    <source>
        <dbReference type="ARBA" id="ARBA00023242"/>
    </source>
</evidence>
<evidence type="ECO:0000313" key="7">
    <source>
        <dbReference type="EMBL" id="CAD7463769.1"/>
    </source>
</evidence>
<sequence>MPLLAALSVVGWWYLSHSHVGHISSSLRSVLSVEQCVTLVCILSCWSFSTQVLHVASSKPGSPYHSGMEREHFSRFQLGVLKPPGGGSSVFLSDTEPAEPAPTRRRNTNHLQSSVLGGSNNGDSAKNKPGNDSHERLFGVPEVRLPSAAINRFKSNVPIGSPTDVPDNTINGNKTPQAHMARNPVTGAGMVDRDSLLRRSAKKRGNATRLVSKDGNPVTGEGYVATNGEKAPAEPAVNNPVVNGTTASKPASAQPQAPVQQQQRARVPPGGFSSGLW</sequence>
<evidence type="ECO:0000256" key="6">
    <source>
        <dbReference type="SAM" id="MobiDB-lite"/>
    </source>
</evidence>
<reference evidence="7" key="1">
    <citation type="submission" date="2020-11" db="EMBL/GenBank/DDBJ databases">
        <authorList>
            <person name="Tran Van P."/>
        </authorList>
    </citation>
    <scope>NUCLEOTIDE SEQUENCE</scope>
</reference>
<accession>A0A7R9ISG6</accession>
<evidence type="ECO:0008006" key="8">
    <source>
        <dbReference type="Google" id="ProtNLM"/>
    </source>
</evidence>
<keyword evidence="4" id="KW-0597">Phosphoprotein</keyword>
<dbReference type="InterPro" id="IPR033335">
    <property type="entry name" value="JUPITER"/>
</dbReference>
<evidence type="ECO:0000256" key="4">
    <source>
        <dbReference type="ARBA" id="ARBA00022553"/>
    </source>
</evidence>
<keyword evidence="5" id="KW-0539">Nucleus</keyword>
<feature type="compositionally biased region" description="Low complexity" evidence="6">
    <location>
        <begin position="247"/>
        <end position="269"/>
    </location>
</feature>
<keyword evidence="3" id="KW-0963">Cytoplasm</keyword>
<feature type="compositionally biased region" description="Polar residues" evidence="6">
    <location>
        <begin position="109"/>
        <end position="124"/>
    </location>
</feature>
<feature type="region of interest" description="Disordered" evidence="6">
    <location>
        <begin position="202"/>
        <end position="277"/>
    </location>
</feature>
<dbReference type="GO" id="GO:0005737">
    <property type="term" value="C:cytoplasm"/>
    <property type="evidence" value="ECO:0007669"/>
    <property type="project" value="UniProtKB-SubCell"/>
</dbReference>
<dbReference type="Pfam" id="PF17054">
    <property type="entry name" value="JUPITER"/>
    <property type="match status" value="1"/>
</dbReference>
<name>A0A7R9ISG6_9NEOP</name>
<dbReference type="GO" id="GO:0005634">
    <property type="term" value="C:nucleus"/>
    <property type="evidence" value="ECO:0007669"/>
    <property type="project" value="UniProtKB-SubCell"/>
</dbReference>